<reference evidence="3" key="1">
    <citation type="submission" date="2020-02" db="EMBL/GenBank/DDBJ databases">
        <authorList>
            <person name="Meier V. D."/>
        </authorList>
    </citation>
    <scope>NUCLEOTIDE SEQUENCE</scope>
    <source>
        <strain evidence="3">AVDCRST_MAG95</strain>
    </source>
</reference>
<evidence type="ECO:0000256" key="2">
    <source>
        <dbReference type="SAM" id="SignalP"/>
    </source>
</evidence>
<evidence type="ECO:0000313" key="3">
    <source>
        <dbReference type="EMBL" id="CAA9260248.1"/>
    </source>
</evidence>
<keyword evidence="2" id="KW-0732">Signal</keyword>
<sequence length="170" mass="17996">MSLGMMGLILVSCKSVAQQNPAASTSVAESPPQAKKEVRPLAGPQPKSNPAITGIAPNRCRIIGKIVAVSSERDKDNTSVCGKAPCKAIVKIQQVIGYGHAFTQTLAANQEINTYFTFSLSPTAKLFPDMTTPLPGLAIGSIFEADVAYNSEVAGDVAPWYQVGVYRLAR</sequence>
<dbReference type="EMBL" id="CADCTJ010000707">
    <property type="protein sequence ID" value="CAA9260248.1"/>
    <property type="molecule type" value="Genomic_DNA"/>
</dbReference>
<name>A0A6J4ITE4_9BACT</name>
<accession>A0A6J4ITE4</accession>
<feature type="chain" id="PRO_5026704510" evidence="2">
    <location>
        <begin position="18"/>
        <end position="170"/>
    </location>
</feature>
<feature type="signal peptide" evidence="2">
    <location>
        <begin position="1"/>
        <end position="17"/>
    </location>
</feature>
<protein>
    <submittedName>
        <fullName evidence="3">Uncharacterized protein</fullName>
    </submittedName>
</protein>
<dbReference type="AlphaFoldDB" id="A0A6J4ITE4"/>
<organism evidence="3">
    <name type="scientific">uncultured Adhaeribacter sp</name>
    <dbReference type="NCBI Taxonomy" id="448109"/>
    <lineage>
        <taxon>Bacteria</taxon>
        <taxon>Pseudomonadati</taxon>
        <taxon>Bacteroidota</taxon>
        <taxon>Cytophagia</taxon>
        <taxon>Cytophagales</taxon>
        <taxon>Hymenobacteraceae</taxon>
        <taxon>Adhaeribacter</taxon>
        <taxon>environmental samples</taxon>
    </lineage>
</organism>
<proteinExistence type="predicted"/>
<evidence type="ECO:0000256" key="1">
    <source>
        <dbReference type="SAM" id="MobiDB-lite"/>
    </source>
</evidence>
<feature type="region of interest" description="Disordered" evidence="1">
    <location>
        <begin position="22"/>
        <end position="50"/>
    </location>
</feature>
<gene>
    <name evidence="3" type="ORF">AVDCRST_MAG95-2280</name>
</gene>